<dbReference type="PANTHER" id="PTHR32085">
    <property type="entry name" value="PROTEIN CSF1"/>
    <property type="match status" value="1"/>
</dbReference>
<evidence type="ECO:0000313" key="5">
    <source>
        <dbReference type="EMBL" id="KAJ2895364.1"/>
    </source>
</evidence>
<feature type="compositionally biased region" description="Polar residues" evidence="1">
    <location>
        <begin position="2853"/>
        <end position="2865"/>
    </location>
</feature>
<dbReference type="InterPro" id="IPR056779">
    <property type="entry name" value="Csf1_C"/>
</dbReference>
<dbReference type="InterPro" id="IPR048636">
    <property type="entry name" value="Csf1_N"/>
</dbReference>
<dbReference type="Pfam" id="PF25038">
    <property type="entry name" value="Csf1_C"/>
    <property type="match status" value="1"/>
</dbReference>
<proteinExistence type="predicted"/>
<feature type="compositionally biased region" description="Polar residues" evidence="1">
    <location>
        <begin position="189"/>
        <end position="206"/>
    </location>
</feature>
<name>A0AAD5RIP4_9PEZI</name>
<evidence type="ECO:0000259" key="4">
    <source>
        <dbReference type="Pfam" id="PF25038"/>
    </source>
</evidence>
<feature type="region of interest" description="Disordered" evidence="1">
    <location>
        <begin position="2466"/>
        <end position="2486"/>
    </location>
</feature>
<protein>
    <submittedName>
        <fullName evidence="5">Fermentation associated protein</fullName>
    </submittedName>
</protein>
<dbReference type="GO" id="GO:0006113">
    <property type="term" value="P:fermentation"/>
    <property type="evidence" value="ECO:0007669"/>
    <property type="project" value="InterPro"/>
</dbReference>
<feature type="region of interest" description="Disordered" evidence="1">
    <location>
        <begin position="2853"/>
        <end position="2874"/>
    </location>
</feature>
<dbReference type="Proteomes" id="UP001201980">
    <property type="component" value="Unassembled WGS sequence"/>
</dbReference>
<dbReference type="PANTHER" id="PTHR32085:SF3">
    <property type="entry name" value="PROTEIN CSF1"/>
    <property type="match status" value="1"/>
</dbReference>
<organism evidence="5 6">
    <name type="scientific">Zalerion maritima</name>
    <dbReference type="NCBI Taxonomy" id="339359"/>
    <lineage>
        <taxon>Eukaryota</taxon>
        <taxon>Fungi</taxon>
        <taxon>Dikarya</taxon>
        <taxon>Ascomycota</taxon>
        <taxon>Pezizomycotina</taxon>
        <taxon>Sordariomycetes</taxon>
        <taxon>Lulworthiomycetidae</taxon>
        <taxon>Lulworthiales</taxon>
        <taxon>Lulworthiaceae</taxon>
        <taxon>Zalerion</taxon>
    </lineage>
</organism>
<feature type="domain" description="Csf1 N-terminal" evidence="3">
    <location>
        <begin position="853"/>
        <end position="1128"/>
    </location>
</feature>
<evidence type="ECO:0000259" key="3">
    <source>
        <dbReference type="Pfam" id="PF21678"/>
    </source>
</evidence>
<feature type="region of interest" description="Disordered" evidence="1">
    <location>
        <begin position="310"/>
        <end position="331"/>
    </location>
</feature>
<accession>A0AAD5RIP4</accession>
<dbReference type="Pfam" id="PF21678">
    <property type="entry name" value="Csf1_N"/>
    <property type="match status" value="2"/>
</dbReference>
<sequence length="3145" mass="350425">MASEEARDFSGYVLIRPSSVRLQVVFLVYVLVCCLLAILFLLYFNRLFASVISYIIRTWTWHHHKVWIDIQALQISLLGGRIFFTGLRYHGNNETILMQNGHITWSYWLRRVREVDLPKEQKGYRRTRSDSSTATNTQNPPDPEEQRSSDKSLPCRINVKVSGVEWFVYNRTPAYDSVLEAMLDEQPESDATGTENGQAVRRSNTAFEKREDATERPKRAAVQPNSLSPSDDDNLPTENETPLFLDLLPIHIECNKAAVVMGNSNTKAVLLVKADALDGDIDASASPGPDPYRQLFKLRFKHPVVEMRDNEDFKEDQASKAQREKDMTINSDPVPKRSIFRRYRRRVVSQLRNLVPYWRTSVESFSQGSEPEAPGRVPGADEWQGLARYLNENDEDDRTRWASVEYAAIPTLLESPEASLTIYWDVVGKVPPHSGRPRPQSGVNNINGDIPPAWAIDVSLKGGTMNYGPWADRHRAALQGMFVPSISKDSTPATLIPIGSYRVATQFNLYIESEEELTLRIPIREESKNWKYRGKEMAAAKLERLKRRFRSKSRKSDKAATPSHERPYGWLELKVSRNATVKYSMDMVAGTTGYAASLNLDLPRAEISTSVNHSQLWRSGPVQVTCDLSTPLKWNGLRTWSFNIATSELELFILRDHVFLIIDLVGDWGSGPPPEYLVFTPFKYNVTLDIRQIDLFLNVNDANIVNDPTSFEDNTFLVLSLPSLLTNLCIPLDNFRPSTNAIPFRVQSDLGSLHLRAPPWNTQAAFLNGTTLGQVESLVVDGNYHYNATTSSANTDTLTLDVSGQAPWANLYGFLIRYLLSMKDNYFGGTIHFKTLEEYQEMLLKPPPQPPHKKTNDLDVILAVRVDDPKLFLPANLYSARKSIQVELATISADLRFTNYYMDMALSVSPASVSLRQVSDGTTTPLSGTSGTQVFVDGISVHGHRLFGLPPGEPTYVCNWDFSVGAVTGECGSDFLSSLVLGGRAFAFSFDDDENALVNFSAAVFNDITFLRAQVESVRLWLHVDEAAFLLSTGSINVNFNDWARTHYSTRAEIAIPDVQLSCLTSESAARHKSRHNMPVDTDAFIQTAIRAAIVGRKADFTEQRRLQQEIVCRHDQRTERTPFLLLPGVLEETPHDSVDLPAQSVPPMATPETHWELLDDKTSFSTEDSLPYGRRLKRKSSFLSLGSSATGKSVVRPHSKIGHRDHRRKTFVHKCEHSASPGRHSDLYSAAGDYERRETHTSVAFSSPYFPPYFPLESVRPSARDILAPVDKNEHDDFNRFEFDLDDVDENGFEEGCVYTSILLELPVGFTGFITPDSLQSVSSLISAIHPSEPIDIIDTLQVDSISAVFALRKKALSRGKIVDFLIRVPQANVQFVNSSDAVEEQDHYTLSLSKLAAAVRMDMPNSRISFNASLDSASVSAAEKLVNMTENQAALLGQIEDVTLAMGTKEVRYIDGEIGVIRGSTSSEKVQYLASLIHRTGVLADEIDRLFSVPTAAHVAMVRHFVYSVVTDGDTAPDPSFLTRPSAVLRSATDHLRTVDSWKLVSRLRQMWICLPRERLVVQMNTPQDARDQVISNFQRWRGWDLGSLGDCILVNNVFRPVVREGPTDDLPLLAVLKVANIDLILDPGPKQNQIILRDITTRVETKGVDDITHPPELLQGVTCPINEVNVFCGLASVSVNWELCELAEDILKLEGNVKHSTPQSPGEEKVPAERSSTRKITHMVIALGKGSLDIETVNLNTKSDWIDIQTSLLLSHGGEDRDMTNLVLSCDSMKSKVKSHAQLLGRIDLFAPSIFASHELQEGAVASHTIKSTASCRQLSLVVKQDPIGLLEVADLLVKDEVTQLYQLTKQFPLAPKQELKPRNERIVQKLSSIRLDLAMFLEGYSISVPLLQSLTYTISSEEVARASLAAHFGKEVTFDFDIQKNDHKMLIDVKSEPTAISVLQIPPTNGRVTSFVRNGENSVSVVASVMLVTLDAPEVYNLLTALNRPEITNAISDVKEQGSLLQEHMSDVFGTPDAPVQKPDSTLVYSAHLTFEGLEIFGNTPLKSEMDPVAKLSFALGSVHLEIANRLEQRGPTLEDPEIHVNIKQVSFEILKGTRTDLKSCGNVSFGALLTANSRPAEDGITERTFNIDSDGFEVNLSPDTIATVVDVLGFFEDKIKDIDTSKELEYLRRLRQSNKPRIAINDEEQQEDIIDSFLSSFVYTFEVRNIQLCWQAVSASGQLVSGREDLVLSLERFAFTTRRKKTAKLTIENLQLQMVPPNHDKLMRSANSALLPEVIFNIAYFSTPDARRFAFQAVGKSLDLRLTSGFIIPASNLSHSISLSAKNVQQAYEHWSPNVIPEKPVEAQPPRPFFAKKRLESMLVDADFAGAVVHLSGKRTEYVAGRPNMAGKYGQFNPDESGSNTVLRSPGLALKLEFRDTGKEVPSLYAEVKIDASSNILYPSVVPLIMDITSSVKEVVADESEERPKLPKPQMKRSVSDDDKILTADPTAVIGRLKLNIGLRIRRQEFSLSCQPIARVAATARFDDVYLTMNTIRSADQGNFFAISGACSGLQVSVQHVYSRESTGSFEVDNIGLSLMNSKHVSGTSGVSAILKVSPMNVSINAKQLHDFLLFREIWRPAEIRQKTSVPVTKLSGDASQTHLVQRYQEVAATAAFPWTATISITALQVSVDLGQALGKPVFAIEEFWVSSKKTSDWEQNLCLGFEKIGVDCAGRLSGFVSLRDFKLRTAIQWPQRERALNETPLVQASVGFSQFRVKAAFDYQVFLVANITSMEFLMYNVRRRREGSGDRLVAIFNGDAAQVFGTSTSAAQAVALWQAVQKLIQERKANFETSLREIEKFMKRRTVSSYPSNTRTTPSKMPEEDTLSKSPISLDTDVVVTLKTLNLGVFPSTFSDHQVFKMEALDAQVRFAASIEERQIHSILGVTLGQLRIGLAGIREGDALKSASDVSVEDVVKRATGSRGGTILKVPKVEAVMQTWQKPSAMHIDYIFKSEFSGKVEVGWNYSRVSYIKGMWANHSKTLEQTWGKELQPLTGIKVTGVLPDAPPREKEDEDKKEQQQKITAEVTVPQSKYNYRALEPPIIETPQLRDMGEATPPLEWIGLHRDKLPNLTHQIVIVSLLELAGEVEDAYSRILGSS</sequence>
<gene>
    <name evidence="5" type="ORF">MKZ38_006635</name>
</gene>
<feature type="domain" description="Csf1 N-terminal" evidence="3">
    <location>
        <begin position="38"/>
        <end position="843"/>
    </location>
</feature>
<keyword evidence="2" id="KW-0472">Membrane</keyword>
<feature type="region of interest" description="Disordered" evidence="1">
    <location>
        <begin position="3045"/>
        <end position="3069"/>
    </location>
</feature>
<dbReference type="InterPro" id="IPR029636">
    <property type="entry name" value="Csf1"/>
</dbReference>
<evidence type="ECO:0000256" key="2">
    <source>
        <dbReference type="SAM" id="Phobius"/>
    </source>
</evidence>
<dbReference type="EMBL" id="JAKWBI020000409">
    <property type="protein sequence ID" value="KAJ2895364.1"/>
    <property type="molecule type" value="Genomic_DNA"/>
</dbReference>
<feature type="region of interest" description="Disordered" evidence="1">
    <location>
        <begin position="187"/>
        <end position="238"/>
    </location>
</feature>
<reference evidence="5" key="1">
    <citation type="submission" date="2022-07" db="EMBL/GenBank/DDBJ databases">
        <title>Draft genome sequence of Zalerion maritima ATCC 34329, a (micro)plastics degrading marine fungus.</title>
        <authorList>
            <person name="Paco A."/>
            <person name="Goncalves M.F.M."/>
            <person name="Rocha-Santos T.A.P."/>
            <person name="Alves A."/>
        </authorList>
    </citation>
    <scope>NUCLEOTIDE SEQUENCE</scope>
    <source>
        <strain evidence="5">ATCC 34329</strain>
    </source>
</reference>
<feature type="region of interest" description="Disordered" evidence="1">
    <location>
        <begin position="120"/>
        <end position="153"/>
    </location>
</feature>
<feature type="transmembrane region" description="Helical" evidence="2">
    <location>
        <begin position="24"/>
        <end position="44"/>
    </location>
</feature>
<feature type="compositionally biased region" description="Basic and acidic residues" evidence="1">
    <location>
        <begin position="207"/>
        <end position="218"/>
    </location>
</feature>
<keyword evidence="2" id="KW-0812">Transmembrane</keyword>
<feature type="domain" description="Csf1 C-terminal region" evidence="4">
    <location>
        <begin position="2435"/>
        <end position="3144"/>
    </location>
</feature>
<evidence type="ECO:0000313" key="6">
    <source>
        <dbReference type="Proteomes" id="UP001201980"/>
    </source>
</evidence>
<feature type="compositionally biased region" description="Basic and acidic residues" evidence="1">
    <location>
        <begin position="120"/>
        <end position="129"/>
    </location>
</feature>
<feature type="compositionally biased region" description="Basic and acidic residues" evidence="1">
    <location>
        <begin position="3053"/>
        <end position="3066"/>
    </location>
</feature>
<keyword evidence="6" id="KW-1185">Reference proteome</keyword>
<evidence type="ECO:0000256" key="1">
    <source>
        <dbReference type="SAM" id="MobiDB-lite"/>
    </source>
</evidence>
<feature type="compositionally biased region" description="Basic and acidic residues" evidence="1">
    <location>
        <begin position="310"/>
        <end position="327"/>
    </location>
</feature>
<feature type="compositionally biased region" description="Polar residues" evidence="1">
    <location>
        <begin position="130"/>
        <end position="139"/>
    </location>
</feature>
<dbReference type="GO" id="GO:0016020">
    <property type="term" value="C:membrane"/>
    <property type="evidence" value="ECO:0007669"/>
    <property type="project" value="InterPro"/>
</dbReference>
<keyword evidence="2" id="KW-1133">Transmembrane helix</keyword>
<comment type="caution">
    <text evidence="5">The sequence shown here is derived from an EMBL/GenBank/DDBJ whole genome shotgun (WGS) entry which is preliminary data.</text>
</comment>